<reference evidence="1" key="3">
    <citation type="submission" date="2025-09" db="UniProtKB">
        <authorList>
            <consortium name="Ensembl"/>
        </authorList>
    </citation>
    <scope>IDENTIFICATION</scope>
</reference>
<keyword evidence="2" id="KW-1185">Reference proteome</keyword>
<gene>
    <name evidence="1" type="primary">SIVA1</name>
</gene>
<name>A0AAX7SIA1_ASTCA</name>
<evidence type="ECO:0000313" key="1">
    <source>
        <dbReference type="Ensembl" id="ENSACLP00000044237.1"/>
    </source>
</evidence>
<reference evidence="1" key="1">
    <citation type="submission" date="2018-05" db="EMBL/GenBank/DDBJ databases">
        <authorList>
            <person name="Datahose"/>
        </authorList>
    </citation>
    <scope>NUCLEOTIDE SEQUENCE</scope>
</reference>
<dbReference type="AlphaFoldDB" id="A0AAX7SIA1"/>
<accession>A0AAX7SIA1</accession>
<dbReference type="PANTHER" id="PTHR14365:SF1">
    <property type="entry name" value="APOPTOSIS REGULATORY PROTEIN SIVA"/>
    <property type="match status" value="1"/>
</dbReference>
<dbReference type="GeneTree" id="ENSGT00390000004842"/>
<dbReference type="GO" id="GO:0097191">
    <property type="term" value="P:extrinsic apoptotic signaling pathway"/>
    <property type="evidence" value="ECO:0007669"/>
    <property type="project" value="TreeGrafter"/>
</dbReference>
<reference evidence="1" key="2">
    <citation type="submission" date="2025-08" db="UniProtKB">
        <authorList>
            <consortium name="Ensembl"/>
        </authorList>
    </citation>
    <scope>IDENTIFICATION</scope>
</reference>
<evidence type="ECO:0008006" key="3">
    <source>
        <dbReference type="Google" id="ProtNLM"/>
    </source>
</evidence>
<proteinExistence type="predicted"/>
<evidence type="ECO:0000313" key="2">
    <source>
        <dbReference type="Proteomes" id="UP000265100"/>
    </source>
</evidence>
<protein>
    <recommendedName>
        <fullName evidence="3">Apoptosis regulatory protein Siva</fullName>
    </recommendedName>
</protein>
<dbReference type="Proteomes" id="UP000265100">
    <property type="component" value="Chromosome 19"/>
</dbReference>
<sequence>MTKRACPFPETFSSQYKIHIGQQELNNYGVFGNKYRQEIYEKTKNLLFNGAKAVVGKIWTGEEKSVEHEPPACSHTLLRGQTLIGHDGRLTKTSGAQGAPVPATRCCVCQKSQGSRTRCSQCERQVCSSCSRQCSGCSSLCCSVCTIIELLQCLCFLHTFLLPRSHYRTRKAALLQRTI</sequence>
<dbReference type="PANTHER" id="PTHR14365">
    <property type="entry name" value="APOPTOSIS REGULATORY PROTEIN SIVA"/>
    <property type="match status" value="1"/>
</dbReference>
<dbReference type="InterPro" id="IPR022773">
    <property type="entry name" value="Siva"/>
</dbReference>
<dbReference type="Pfam" id="PF05458">
    <property type="entry name" value="Siva"/>
    <property type="match status" value="1"/>
</dbReference>
<dbReference type="Ensembl" id="ENSACLT00000054704.1">
    <property type="protein sequence ID" value="ENSACLP00000044237.1"/>
    <property type="gene ID" value="ENSACLG00000003118.2"/>
</dbReference>
<organism evidence="1 2">
    <name type="scientific">Astatotilapia calliptera</name>
    <name type="common">Eastern happy</name>
    <name type="synonym">Chromis callipterus</name>
    <dbReference type="NCBI Taxonomy" id="8154"/>
    <lineage>
        <taxon>Eukaryota</taxon>
        <taxon>Metazoa</taxon>
        <taxon>Chordata</taxon>
        <taxon>Craniata</taxon>
        <taxon>Vertebrata</taxon>
        <taxon>Euteleostomi</taxon>
        <taxon>Actinopterygii</taxon>
        <taxon>Neopterygii</taxon>
        <taxon>Teleostei</taxon>
        <taxon>Neoteleostei</taxon>
        <taxon>Acanthomorphata</taxon>
        <taxon>Ovalentaria</taxon>
        <taxon>Cichlomorphae</taxon>
        <taxon>Cichliformes</taxon>
        <taxon>Cichlidae</taxon>
        <taxon>African cichlids</taxon>
        <taxon>Pseudocrenilabrinae</taxon>
        <taxon>Haplochromini</taxon>
        <taxon>Astatotilapia</taxon>
    </lineage>
</organism>
<dbReference type="GO" id="GO:0005175">
    <property type="term" value="F:CD27 receptor binding"/>
    <property type="evidence" value="ECO:0007669"/>
    <property type="project" value="TreeGrafter"/>
</dbReference>